<evidence type="ECO:0000313" key="2">
    <source>
        <dbReference type="EMBL" id="MDT1062720.1"/>
    </source>
</evidence>
<gene>
    <name evidence="2" type="ORF">RM190_12650</name>
</gene>
<dbReference type="PANTHER" id="PTHR35813:SF1">
    <property type="entry name" value="INNER MEMBRANE PROTEIN YBAN"/>
    <property type="match status" value="1"/>
</dbReference>
<keyword evidence="1" id="KW-1133">Transmembrane helix</keyword>
<name>A0ABU3EH02_9RHOB</name>
<evidence type="ECO:0000313" key="3">
    <source>
        <dbReference type="Proteomes" id="UP001251085"/>
    </source>
</evidence>
<dbReference type="RefSeq" id="WP_311759815.1">
    <property type="nucleotide sequence ID" value="NZ_JAVRQI010000009.1"/>
</dbReference>
<feature type="transmembrane region" description="Helical" evidence="1">
    <location>
        <begin position="97"/>
        <end position="114"/>
    </location>
</feature>
<sequence>MMRLLWLALGWLSLTVGVIGAILPVMPTVPFLLVAVWAFAKSSPRLGARIMRHPTFGPPIRAWRKRGVVGRMAKIWATVAMACGVGWSLYFGLDPRIVVAQALVCSAVALWLVTRPES</sequence>
<dbReference type="PIRSF" id="PIRSF016789">
    <property type="entry name" value="DUF454"/>
    <property type="match status" value="1"/>
</dbReference>
<dbReference type="EMBL" id="JAVRQI010000009">
    <property type="protein sequence ID" value="MDT1062720.1"/>
    <property type="molecule type" value="Genomic_DNA"/>
</dbReference>
<feature type="transmembrane region" description="Helical" evidence="1">
    <location>
        <begin position="68"/>
        <end position="91"/>
    </location>
</feature>
<evidence type="ECO:0000256" key="1">
    <source>
        <dbReference type="SAM" id="Phobius"/>
    </source>
</evidence>
<keyword evidence="3" id="KW-1185">Reference proteome</keyword>
<proteinExistence type="predicted"/>
<dbReference type="Proteomes" id="UP001251085">
    <property type="component" value="Unassembled WGS sequence"/>
</dbReference>
<comment type="caution">
    <text evidence="2">The sequence shown here is derived from an EMBL/GenBank/DDBJ whole genome shotgun (WGS) entry which is preliminary data.</text>
</comment>
<reference evidence="3" key="1">
    <citation type="submission" date="2023-07" db="EMBL/GenBank/DDBJ databases">
        <title>Characterization of two Paracoccaceae strains isolated from Phycosphere and proposal of Xinfangfangia lacusdiani sp. nov.</title>
        <authorList>
            <person name="Deng Y."/>
            <person name="Zhang Y.Q."/>
        </authorList>
    </citation>
    <scope>NUCLEOTIDE SEQUENCE [LARGE SCALE GENOMIC DNA]</scope>
    <source>
        <strain evidence="3">CPCC 101403</strain>
    </source>
</reference>
<dbReference type="InterPro" id="IPR007401">
    <property type="entry name" value="DUF454"/>
</dbReference>
<accession>A0ABU3EH02</accession>
<organism evidence="2 3">
    <name type="scientific">Paracoccus broussonetiae</name>
    <dbReference type="NCBI Taxonomy" id="3075834"/>
    <lineage>
        <taxon>Bacteria</taxon>
        <taxon>Pseudomonadati</taxon>
        <taxon>Pseudomonadota</taxon>
        <taxon>Alphaproteobacteria</taxon>
        <taxon>Rhodobacterales</taxon>
        <taxon>Paracoccaceae</taxon>
        <taxon>Paracoccus</taxon>
    </lineage>
</organism>
<dbReference type="PANTHER" id="PTHR35813">
    <property type="entry name" value="INNER MEMBRANE PROTEIN YBAN"/>
    <property type="match status" value="1"/>
</dbReference>
<keyword evidence="1" id="KW-0812">Transmembrane</keyword>
<keyword evidence="1" id="KW-0472">Membrane</keyword>
<protein>
    <submittedName>
        <fullName evidence="2">YbaN family protein</fullName>
    </submittedName>
</protein>
<dbReference type="Pfam" id="PF04304">
    <property type="entry name" value="DUF454"/>
    <property type="match status" value="1"/>
</dbReference>